<dbReference type="AlphaFoldDB" id="A0AAD7Z840"/>
<organism evidence="1 2">
    <name type="scientific">Diploptera punctata</name>
    <name type="common">Pacific beetle cockroach</name>
    <dbReference type="NCBI Taxonomy" id="6984"/>
    <lineage>
        <taxon>Eukaryota</taxon>
        <taxon>Metazoa</taxon>
        <taxon>Ecdysozoa</taxon>
        <taxon>Arthropoda</taxon>
        <taxon>Hexapoda</taxon>
        <taxon>Insecta</taxon>
        <taxon>Pterygota</taxon>
        <taxon>Neoptera</taxon>
        <taxon>Polyneoptera</taxon>
        <taxon>Dictyoptera</taxon>
        <taxon>Blattodea</taxon>
        <taxon>Blaberoidea</taxon>
        <taxon>Blaberidae</taxon>
        <taxon>Diplopterinae</taxon>
        <taxon>Diploptera</taxon>
    </lineage>
</organism>
<evidence type="ECO:0000313" key="1">
    <source>
        <dbReference type="EMBL" id="KAJ9575506.1"/>
    </source>
</evidence>
<dbReference type="Proteomes" id="UP001233999">
    <property type="component" value="Unassembled WGS sequence"/>
</dbReference>
<gene>
    <name evidence="1" type="ORF">L9F63_007641</name>
</gene>
<proteinExistence type="predicted"/>
<evidence type="ECO:0000313" key="2">
    <source>
        <dbReference type="Proteomes" id="UP001233999"/>
    </source>
</evidence>
<feature type="non-terminal residue" evidence="1">
    <location>
        <position position="1"/>
    </location>
</feature>
<keyword evidence="2" id="KW-1185">Reference proteome</keyword>
<protein>
    <submittedName>
        <fullName evidence="1">Uncharacterized protein</fullName>
    </submittedName>
</protein>
<name>A0AAD7Z840_DIPPU</name>
<reference evidence="1" key="1">
    <citation type="journal article" date="2023" name="IScience">
        <title>Live-bearing cockroach genome reveals convergent evolutionary mechanisms linked to viviparity in insects and beyond.</title>
        <authorList>
            <person name="Fouks B."/>
            <person name="Harrison M.C."/>
            <person name="Mikhailova A.A."/>
            <person name="Marchal E."/>
            <person name="English S."/>
            <person name="Carruthers M."/>
            <person name="Jennings E.C."/>
            <person name="Chiamaka E.L."/>
            <person name="Frigard R.A."/>
            <person name="Pippel M."/>
            <person name="Attardo G.M."/>
            <person name="Benoit J.B."/>
            <person name="Bornberg-Bauer E."/>
            <person name="Tobe S.S."/>
        </authorList>
    </citation>
    <scope>NUCLEOTIDE SEQUENCE</scope>
    <source>
        <strain evidence="1">Stay&amp;Tobe</strain>
    </source>
</reference>
<dbReference type="EMBL" id="JASPKZ010009834">
    <property type="protein sequence ID" value="KAJ9575506.1"/>
    <property type="molecule type" value="Genomic_DNA"/>
</dbReference>
<feature type="non-terminal residue" evidence="1">
    <location>
        <position position="70"/>
    </location>
</feature>
<accession>A0AAD7Z840</accession>
<reference evidence="1" key="2">
    <citation type="submission" date="2023-05" db="EMBL/GenBank/DDBJ databases">
        <authorList>
            <person name="Fouks B."/>
        </authorList>
    </citation>
    <scope>NUCLEOTIDE SEQUENCE</scope>
    <source>
        <strain evidence="1">Stay&amp;Tobe</strain>
        <tissue evidence="1">Testes</tissue>
    </source>
</reference>
<comment type="caution">
    <text evidence="1">The sequence shown here is derived from an EMBL/GenBank/DDBJ whole genome shotgun (WGS) entry which is preliminary data.</text>
</comment>
<sequence>YNIFPKKMSEEFKNLGRDSIGGIMKEEGLNHWLRRNYLLTDVLEGTVNGKKICDKTLVLSANQLSMWFEI</sequence>